<proteinExistence type="predicted"/>
<dbReference type="Pfam" id="PF09368">
    <property type="entry name" value="Sas10"/>
    <property type="match status" value="1"/>
</dbReference>
<dbReference type="InterPro" id="IPR007146">
    <property type="entry name" value="Sas10/Utp3/C1D"/>
</dbReference>
<feature type="coiled-coil region" evidence="2">
    <location>
        <begin position="123"/>
        <end position="150"/>
    </location>
</feature>
<keyword evidence="1" id="KW-0597">Phosphoprotein</keyword>
<dbReference type="EMBL" id="JAVFKY010000005">
    <property type="protein sequence ID" value="KAK5575660.1"/>
    <property type="molecule type" value="Genomic_DNA"/>
</dbReference>
<dbReference type="Pfam" id="PF04000">
    <property type="entry name" value="Sas10_Utp3"/>
    <property type="match status" value="1"/>
</dbReference>
<evidence type="ECO:0000256" key="2">
    <source>
        <dbReference type="SAM" id="Coils"/>
    </source>
</evidence>
<feature type="compositionally biased region" description="Acidic residues" evidence="3">
    <location>
        <begin position="353"/>
        <end position="373"/>
    </location>
</feature>
<dbReference type="GO" id="GO:0032040">
    <property type="term" value="C:small-subunit processome"/>
    <property type="evidence" value="ECO:0007669"/>
    <property type="project" value="TreeGrafter"/>
</dbReference>
<comment type="caution">
    <text evidence="5">The sequence shown here is derived from an EMBL/GenBank/DDBJ whole genome shotgun (WGS) entry which is preliminary data.</text>
</comment>
<accession>A0AAN7YWV1</accession>
<sequence>MSKNNKKGSLSINKKPQSVDKLYGKSDVDSFIDKKNKVDLSTIKGKHNNKSKIPEKVDIGLDISEEEVEDFESEDDDFEDGIGSESDDDIVEKKTKNKDLDLENKTAWGKDKKLFYSKKSDSKDIASEDEDEEELEAEQLQKHRNKLIKDDDFQDDDQSFKNLLNKKNKDKTILKPEEKMLQSLNSDLNSINFGDKNSQIEKLEKNISNFTKKEKLQYLITESPLLLDLLEDFKVKMNEVKTSILPALEKVKSNQLPTSKGISFLETKYQLLLSYCLNITYFLMLKSSGVSIKDHPVIDQLIKCRTMIEKIQPLDKKLKYQIDKLLKSANTGTLVGSSKDDPLQHRPNLSSMGDDDDEDGEFDGQTLDDDDDENTRMAQRAGVYQAPRLYGAKGGVIDQEDAIAKKKSKEIREKQKSIKGKMAKEIEEIYGDKPEEEDDYLDGSGGAASSRYGDDEDEERALKNYEESNYTRVMLSKKEQKALKSKQKKLSDGLNDLADFSDLTSLMENEDDKEAKENQDYLRKKRMASILNNELGRNKRARSADEDIPLPEKQNKRDFNRRGDDEVESGGESDDDDVDGFNNSEPQYDGIPRSNGYDTSKEFSHKEGDKRRVDKKIENNKGLTRQRSRENRTPHLRQRNRFEKATKKRSNVIQTAERKDTNYTGTKSINANARRAQPYAN</sequence>
<dbReference type="PANTHER" id="PTHR13237:SF9">
    <property type="entry name" value="NEUROGUIDIN"/>
    <property type="match status" value="1"/>
</dbReference>
<keyword evidence="6" id="KW-1185">Reference proteome</keyword>
<evidence type="ECO:0000313" key="5">
    <source>
        <dbReference type="EMBL" id="KAK5575660.1"/>
    </source>
</evidence>
<gene>
    <name evidence="5" type="ORF">RB653_006793</name>
</gene>
<feature type="compositionally biased region" description="Basic and acidic residues" evidence="3">
    <location>
        <begin position="513"/>
        <end position="522"/>
    </location>
</feature>
<name>A0AAN7YWV1_9MYCE</name>
<dbReference type="GO" id="GO:0000462">
    <property type="term" value="P:maturation of SSU-rRNA from tricistronic rRNA transcript (SSU-rRNA, 5.8S rRNA, LSU-rRNA)"/>
    <property type="evidence" value="ECO:0007669"/>
    <property type="project" value="TreeGrafter"/>
</dbReference>
<protein>
    <recommendedName>
        <fullName evidence="4">Sas10 C-terminal domain-containing protein</fullName>
    </recommendedName>
</protein>
<feature type="compositionally biased region" description="Polar residues" evidence="3">
    <location>
        <begin position="662"/>
        <end position="671"/>
    </location>
</feature>
<reference evidence="5 6" key="1">
    <citation type="submission" date="2023-11" db="EMBL/GenBank/DDBJ databases">
        <title>Dfirmibasis_genome.</title>
        <authorList>
            <person name="Edelbroek B."/>
            <person name="Kjellin J."/>
            <person name="Jerlstrom-Hultqvist J."/>
            <person name="Soderbom F."/>
        </authorList>
    </citation>
    <scope>NUCLEOTIDE SEQUENCE [LARGE SCALE GENOMIC DNA]</scope>
    <source>
        <strain evidence="5 6">TNS-C-14</strain>
    </source>
</reference>
<dbReference type="AlphaFoldDB" id="A0AAN7YWV1"/>
<feature type="compositionally biased region" description="Basic and acidic residues" evidence="3">
    <location>
        <begin position="553"/>
        <end position="564"/>
    </location>
</feature>
<feature type="compositionally biased region" description="Basic and acidic residues" evidence="3">
    <location>
        <begin position="599"/>
        <end position="619"/>
    </location>
</feature>
<evidence type="ECO:0000256" key="1">
    <source>
        <dbReference type="ARBA" id="ARBA00022553"/>
    </source>
</evidence>
<feature type="region of interest" description="Disordered" evidence="3">
    <location>
        <begin position="504"/>
        <end position="681"/>
    </location>
</feature>
<feature type="region of interest" description="Disordered" evidence="3">
    <location>
        <begin position="43"/>
        <end position="96"/>
    </location>
</feature>
<feature type="compositionally biased region" description="Acidic residues" evidence="3">
    <location>
        <begin position="63"/>
        <end position="90"/>
    </location>
</feature>
<feature type="domain" description="Sas10 C-terminal" evidence="4">
    <location>
        <begin position="607"/>
        <end position="676"/>
    </location>
</feature>
<feature type="compositionally biased region" description="Acidic residues" evidence="3">
    <location>
        <begin position="565"/>
        <end position="579"/>
    </location>
</feature>
<keyword evidence="2" id="KW-0175">Coiled coil</keyword>
<dbReference type="PANTHER" id="PTHR13237">
    <property type="entry name" value="SOMETHING ABOUT SILENCING PROTEIN 10-RELATED"/>
    <property type="match status" value="1"/>
</dbReference>
<feature type="region of interest" description="Disordered" evidence="3">
    <location>
        <begin position="336"/>
        <end position="373"/>
    </location>
</feature>
<feature type="region of interest" description="Disordered" evidence="3">
    <location>
        <begin position="429"/>
        <end position="468"/>
    </location>
</feature>
<dbReference type="InterPro" id="IPR018972">
    <property type="entry name" value="Sas10_C_dom"/>
</dbReference>
<dbReference type="Proteomes" id="UP001344447">
    <property type="component" value="Unassembled WGS sequence"/>
</dbReference>
<organism evidence="5 6">
    <name type="scientific">Dictyostelium firmibasis</name>
    <dbReference type="NCBI Taxonomy" id="79012"/>
    <lineage>
        <taxon>Eukaryota</taxon>
        <taxon>Amoebozoa</taxon>
        <taxon>Evosea</taxon>
        <taxon>Eumycetozoa</taxon>
        <taxon>Dictyostelia</taxon>
        <taxon>Dictyosteliales</taxon>
        <taxon>Dictyosteliaceae</taxon>
        <taxon>Dictyostelium</taxon>
    </lineage>
</organism>
<evidence type="ECO:0000313" key="6">
    <source>
        <dbReference type="Proteomes" id="UP001344447"/>
    </source>
</evidence>
<evidence type="ECO:0000259" key="4">
    <source>
        <dbReference type="Pfam" id="PF09368"/>
    </source>
</evidence>
<evidence type="ECO:0000256" key="3">
    <source>
        <dbReference type="SAM" id="MobiDB-lite"/>
    </source>
</evidence>